<name>A0AA97D9A7_9FIRM</name>
<dbReference type="Proteomes" id="UP001300604">
    <property type="component" value="Chromosome"/>
</dbReference>
<evidence type="ECO:0000256" key="3">
    <source>
        <dbReference type="ARBA" id="ARBA00023295"/>
    </source>
</evidence>
<dbReference type="SMART" id="SM00641">
    <property type="entry name" value="Glyco_25"/>
    <property type="match status" value="1"/>
</dbReference>
<dbReference type="AlphaFoldDB" id="A0AA97D9A7"/>
<accession>A0AA97D9A7</accession>
<evidence type="ECO:0000313" key="4">
    <source>
        <dbReference type="EMBL" id="WOC31420.1"/>
    </source>
</evidence>
<organism evidence="4 5">
    <name type="scientific">Caproicibacterium argilliputei</name>
    <dbReference type="NCBI Taxonomy" id="3030016"/>
    <lineage>
        <taxon>Bacteria</taxon>
        <taxon>Bacillati</taxon>
        <taxon>Bacillota</taxon>
        <taxon>Clostridia</taxon>
        <taxon>Eubacteriales</taxon>
        <taxon>Oscillospiraceae</taxon>
        <taxon>Caproicibacterium</taxon>
    </lineage>
</organism>
<evidence type="ECO:0000313" key="5">
    <source>
        <dbReference type="Proteomes" id="UP001300604"/>
    </source>
</evidence>
<dbReference type="PANTHER" id="PTHR34135:SF2">
    <property type="entry name" value="LYSOZYME"/>
    <property type="match status" value="1"/>
</dbReference>
<dbReference type="GO" id="GO:0009253">
    <property type="term" value="P:peptidoglycan catabolic process"/>
    <property type="evidence" value="ECO:0007669"/>
    <property type="project" value="InterPro"/>
</dbReference>
<proteinExistence type="inferred from homology"/>
<dbReference type="CDD" id="cd06414">
    <property type="entry name" value="GH25_LytC-like"/>
    <property type="match status" value="1"/>
</dbReference>
<dbReference type="KEGG" id="carl:PXC00_09335"/>
<comment type="similarity">
    <text evidence="1">Belongs to the glycosyl hydrolase 25 family.</text>
</comment>
<dbReference type="InterPro" id="IPR017853">
    <property type="entry name" value="GH"/>
</dbReference>
<keyword evidence="5" id="KW-1185">Reference proteome</keyword>
<reference evidence="4" key="2">
    <citation type="submission" date="2024-06" db="EMBL/GenBank/DDBJ databases">
        <title>Caproicibacterium argilliputei sp. nov, a novel caproic acid producing anaerobic bacterium isolated from pit mud.</title>
        <authorList>
            <person name="Xia S."/>
        </authorList>
    </citation>
    <scope>NUCLEOTIDE SEQUENCE</scope>
    <source>
        <strain evidence="4">ZCY20-5</strain>
    </source>
</reference>
<dbReference type="Gene3D" id="3.20.20.80">
    <property type="entry name" value="Glycosidases"/>
    <property type="match status" value="1"/>
</dbReference>
<dbReference type="EMBL" id="CP135996">
    <property type="protein sequence ID" value="WOC31420.1"/>
    <property type="molecule type" value="Genomic_DNA"/>
</dbReference>
<gene>
    <name evidence="4" type="ORF">PXC00_09335</name>
</gene>
<dbReference type="PROSITE" id="PS51904">
    <property type="entry name" value="GLYCOSYL_HYDROL_F25_2"/>
    <property type="match status" value="1"/>
</dbReference>
<dbReference type="GO" id="GO:0003796">
    <property type="term" value="F:lysozyme activity"/>
    <property type="evidence" value="ECO:0007669"/>
    <property type="project" value="InterPro"/>
</dbReference>
<protein>
    <submittedName>
        <fullName evidence="4">Glycoside hydrolase family 25 protein</fullName>
    </submittedName>
</protein>
<sequence length="301" mass="33628">MNPLIGFFRSKKRRNRLLLVSGAVVLLAALLTVLLHACAAEQTDTTPAIPSNELLINDLYEGKKLIPKYSIAKNTYVNSKFSKKNGLLSYADKNAVRGIDVSEWQGNINWKKVKAAGIDFAIVRVGYRGQTVGKIFADKKFQQNMTGASAAGVELGVYFYSQAVTKAEAEEEAAYVLQKIAPYKLKWPVAFDWEPGEAANGTATGSTRTDPVTPTQVTQFVKAFCSKIQAYGYQPCFYTNKNMGYATFNLKALEAYPMWYAEYQDLPSFYYHFDLWQYASKGKVNGISNTVDLNIAFRHFS</sequence>
<reference evidence="4" key="1">
    <citation type="submission" date="2023-09" db="EMBL/GenBank/DDBJ databases">
        <authorList>
            <person name="Zeng C."/>
        </authorList>
    </citation>
    <scope>NUCLEOTIDE SEQUENCE</scope>
    <source>
        <strain evidence="4">ZCY20-5</strain>
    </source>
</reference>
<dbReference type="GO" id="GO:0016052">
    <property type="term" value="P:carbohydrate catabolic process"/>
    <property type="evidence" value="ECO:0007669"/>
    <property type="project" value="TreeGrafter"/>
</dbReference>
<dbReference type="PANTHER" id="PTHR34135">
    <property type="entry name" value="LYSOZYME"/>
    <property type="match status" value="1"/>
</dbReference>
<keyword evidence="2 4" id="KW-0378">Hydrolase</keyword>
<keyword evidence="3" id="KW-0326">Glycosidase</keyword>
<dbReference type="InterPro" id="IPR018077">
    <property type="entry name" value="Glyco_hydro_fam25_subgr"/>
</dbReference>
<dbReference type="RefSeq" id="WP_275845240.1">
    <property type="nucleotide sequence ID" value="NZ_CP135996.1"/>
</dbReference>
<dbReference type="InterPro" id="IPR002053">
    <property type="entry name" value="Glyco_hydro_25"/>
</dbReference>
<dbReference type="SUPFAM" id="SSF51445">
    <property type="entry name" value="(Trans)glycosidases"/>
    <property type="match status" value="1"/>
</dbReference>
<dbReference type="Pfam" id="PF01183">
    <property type="entry name" value="Glyco_hydro_25"/>
    <property type="match status" value="1"/>
</dbReference>
<evidence type="ECO:0000256" key="1">
    <source>
        <dbReference type="ARBA" id="ARBA00010646"/>
    </source>
</evidence>
<dbReference type="GO" id="GO:0016998">
    <property type="term" value="P:cell wall macromolecule catabolic process"/>
    <property type="evidence" value="ECO:0007669"/>
    <property type="project" value="InterPro"/>
</dbReference>
<evidence type="ECO:0000256" key="2">
    <source>
        <dbReference type="ARBA" id="ARBA00022801"/>
    </source>
</evidence>